<evidence type="ECO:0000256" key="1">
    <source>
        <dbReference type="SAM" id="MobiDB-lite"/>
    </source>
</evidence>
<dbReference type="PANTHER" id="PTHR16199:SF4">
    <property type="entry name" value="CONDENSIN-2 COMPLEX SUBUNIT G2"/>
    <property type="match status" value="1"/>
</dbReference>
<accession>A0AAV6NWJ2</accession>
<proteinExistence type="predicted"/>
<dbReference type="EMBL" id="JAGKQH010000003">
    <property type="protein sequence ID" value="KAG6604130.1"/>
    <property type="molecule type" value="Genomic_DNA"/>
</dbReference>
<evidence type="ECO:0000313" key="2">
    <source>
        <dbReference type="EMBL" id="KAG6604130.1"/>
    </source>
</evidence>
<keyword evidence="3" id="KW-1185">Reference proteome</keyword>
<dbReference type="Proteomes" id="UP000685013">
    <property type="component" value="Chromosome 3"/>
</dbReference>
<comment type="caution">
    <text evidence="2">The sequence shown here is derived from an EMBL/GenBank/DDBJ whole genome shotgun (WGS) entry which is preliminary data.</text>
</comment>
<name>A0AAV6NWJ2_9ROSI</name>
<reference evidence="2 3" key="1">
    <citation type="journal article" date="2021" name="Hortic Res">
        <title>The domestication of Cucurbita argyrosperma as revealed by the genome of its wild relative.</title>
        <authorList>
            <person name="Barrera-Redondo J."/>
            <person name="Sanchez-de la Vega G."/>
            <person name="Aguirre-Liguori J.A."/>
            <person name="Castellanos-Morales G."/>
            <person name="Gutierrez-Guerrero Y.T."/>
            <person name="Aguirre-Dugua X."/>
            <person name="Aguirre-Planter E."/>
            <person name="Tenaillon M.I."/>
            <person name="Lira-Saade R."/>
            <person name="Eguiarte L.E."/>
        </authorList>
    </citation>
    <scope>NUCLEOTIDE SEQUENCE [LARGE SCALE GENOMIC DNA]</scope>
    <source>
        <strain evidence="2">JBR-2021</strain>
    </source>
</reference>
<feature type="region of interest" description="Disordered" evidence="1">
    <location>
        <begin position="1"/>
        <end position="45"/>
    </location>
</feature>
<gene>
    <name evidence="2" type="ORF">SDJN03_04739</name>
</gene>
<protein>
    <submittedName>
        <fullName evidence="2">Uncharacterized protein</fullName>
    </submittedName>
</protein>
<feature type="compositionally biased region" description="Basic residues" evidence="1">
    <location>
        <begin position="16"/>
        <end position="33"/>
    </location>
</feature>
<dbReference type="AlphaFoldDB" id="A0AAV6NWJ2"/>
<feature type="non-terminal residue" evidence="2">
    <location>
        <position position="1"/>
    </location>
</feature>
<dbReference type="GO" id="GO:0005634">
    <property type="term" value="C:nucleus"/>
    <property type="evidence" value="ECO:0007669"/>
    <property type="project" value="TreeGrafter"/>
</dbReference>
<evidence type="ECO:0000313" key="3">
    <source>
        <dbReference type="Proteomes" id="UP000685013"/>
    </source>
</evidence>
<organism evidence="2 3">
    <name type="scientific">Cucurbita argyrosperma subsp. sororia</name>
    <dbReference type="NCBI Taxonomy" id="37648"/>
    <lineage>
        <taxon>Eukaryota</taxon>
        <taxon>Viridiplantae</taxon>
        <taxon>Streptophyta</taxon>
        <taxon>Embryophyta</taxon>
        <taxon>Tracheophyta</taxon>
        <taxon>Spermatophyta</taxon>
        <taxon>Magnoliopsida</taxon>
        <taxon>eudicotyledons</taxon>
        <taxon>Gunneridae</taxon>
        <taxon>Pentapetalae</taxon>
        <taxon>rosids</taxon>
        <taxon>fabids</taxon>
        <taxon>Cucurbitales</taxon>
        <taxon>Cucurbitaceae</taxon>
        <taxon>Cucurbiteae</taxon>
        <taxon>Cucurbita</taxon>
    </lineage>
</organism>
<dbReference type="PANTHER" id="PTHR16199">
    <property type="entry name" value="CONDENSIN-2 COMPLEX SUBUNIT G2"/>
    <property type="match status" value="1"/>
</dbReference>
<dbReference type="GO" id="GO:0000796">
    <property type="term" value="C:condensin complex"/>
    <property type="evidence" value="ECO:0007669"/>
    <property type="project" value="TreeGrafter"/>
</dbReference>
<dbReference type="GO" id="GO:0000070">
    <property type="term" value="P:mitotic sister chromatid segregation"/>
    <property type="evidence" value="ECO:0007669"/>
    <property type="project" value="TreeGrafter"/>
</dbReference>
<sequence length="216" mass="23925">MLGTDVLGPNPDPSLKKGREKVRPRRLVRRTRNRQSESSSNSEAQRMKRFSSIGGWKEVAVLAQALADLLLLLIRDVRDFQFNKVVSLDVLLTVHAHGQPIISKKITSLLMLSYFPTKVSIEEARFCEFAASEGASLKSIMELVRALINLVSSSAKLDANYIDGLILSAKYLCGCISSEPCYKMDLKDLFTAEKLKCLVSVAESGRARSSLFNIVS</sequence>